<accession>A0ABV1HGJ3</accession>
<keyword evidence="3" id="KW-1185">Reference proteome</keyword>
<proteinExistence type="predicted"/>
<reference evidence="2 3" key="1">
    <citation type="submission" date="2024-03" db="EMBL/GenBank/DDBJ databases">
        <title>Human intestinal bacterial collection.</title>
        <authorList>
            <person name="Pauvert C."/>
            <person name="Hitch T.C.A."/>
            <person name="Clavel T."/>
        </authorList>
    </citation>
    <scope>NUCLEOTIDE SEQUENCE [LARGE SCALE GENOMIC DNA]</scope>
    <source>
        <strain evidence="2 3">CLA-AA-H185</strain>
    </source>
</reference>
<dbReference type="RefSeq" id="WP_353531403.1">
    <property type="nucleotide sequence ID" value="NZ_JBBMEX010000014.1"/>
</dbReference>
<comment type="caution">
    <text evidence="2">The sequence shown here is derived from an EMBL/GenBank/DDBJ whole genome shotgun (WGS) entry which is preliminary data.</text>
</comment>
<dbReference type="EMBL" id="JBBMEX010000014">
    <property type="protein sequence ID" value="MEQ2558625.1"/>
    <property type="molecule type" value="Genomic_DNA"/>
</dbReference>
<name>A0ABV1HGJ3_9FIRM</name>
<feature type="coiled-coil region" evidence="1">
    <location>
        <begin position="35"/>
        <end position="69"/>
    </location>
</feature>
<gene>
    <name evidence="2" type="ORF">WMO43_12210</name>
</gene>
<organism evidence="2 3">
    <name type="scientific">Maccoyibacter intestinihominis</name>
    <dbReference type="NCBI Taxonomy" id="3133499"/>
    <lineage>
        <taxon>Bacteria</taxon>
        <taxon>Bacillati</taxon>
        <taxon>Bacillota</taxon>
        <taxon>Clostridia</taxon>
        <taxon>Lachnospirales</taxon>
        <taxon>Lachnospiraceae</taxon>
        <taxon>Maccoyibacter</taxon>
    </lineage>
</organism>
<protein>
    <submittedName>
        <fullName evidence="2">Uncharacterized protein</fullName>
    </submittedName>
</protein>
<dbReference type="Proteomes" id="UP001454489">
    <property type="component" value="Unassembled WGS sequence"/>
</dbReference>
<evidence type="ECO:0000313" key="2">
    <source>
        <dbReference type="EMBL" id="MEQ2558625.1"/>
    </source>
</evidence>
<evidence type="ECO:0000313" key="3">
    <source>
        <dbReference type="Proteomes" id="UP001454489"/>
    </source>
</evidence>
<keyword evidence="1" id="KW-0175">Coiled coil</keyword>
<sequence length="242" mass="28340">MSVQDKVERVLREFYVLYSRSEPYDKNAERVIVNKKEALALLEQLKSCMNEMMEEYEMTSNSRERGEREARRRRDDIIWDANHKAEDIYAASVLYSNEALGHIQTIIQNATDEMEKMFHTAKKEMMKQQQTVRENQLELKSSLEDLKDTDKYRKVIEERNKEIKKKKEQDSQKKVKENTGAGMTAFPAGKPEIKVNPAYFEKIGRPVPVPDVSETKAAPELDIKVNLDAEYFRWRQKKKADG</sequence>
<evidence type="ECO:0000256" key="1">
    <source>
        <dbReference type="SAM" id="Coils"/>
    </source>
</evidence>